<protein>
    <submittedName>
        <fullName evidence="2">NAD-dependent epimerase/dehydratase family protein</fullName>
    </submittedName>
</protein>
<comment type="caution">
    <text evidence="2">The sequence shown here is derived from an EMBL/GenBank/DDBJ whole genome shotgun (WGS) entry which is preliminary data.</text>
</comment>
<proteinExistence type="predicted"/>
<dbReference type="InterPro" id="IPR001509">
    <property type="entry name" value="Epimerase_deHydtase"/>
</dbReference>
<dbReference type="Proteomes" id="UP000432015">
    <property type="component" value="Unassembled WGS sequence"/>
</dbReference>
<keyword evidence="3" id="KW-1185">Reference proteome</keyword>
<dbReference type="AlphaFoldDB" id="A0A7K1KVP5"/>
<name>A0A7K1KVP5_9ACTN</name>
<sequence length="315" mass="32192">MVVPSSTDRPLVVVLGASGFLGGAVAAELAGLPVRLRLVSRERRLPLPDASAEVRLADLTDPAAVRDAVAGADAVVHLAAHIPGERSWRTPGAGSESLGTALLDTLVQAVRAAGAPPPVVVFASTLQLSAPPGTPLNDYVRHKAAAEELLAKATGDGAVRGIVLRPATVYGCVPLTGATGRGVVTAMARKALAGEPITMWHDGTVERDLVHVTDAARAFAAALRAPEGLVGGRWPVGTGTPARLGEVFRELAALVAARTGRPPVPVVTVPPPDWADAADLGDLPADPSALIAATGWRPRVRRADGLAGVVDALTR</sequence>
<feature type="domain" description="NAD-dependent epimerase/dehydratase" evidence="1">
    <location>
        <begin position="12"/>
        <end position="233"/>
    </location>
</feature>
<organism evidence="2 3">
    <name type="scientific">Actinomadura litoris</name>
    <dbReference type="NCBI Taxonomy" id="2678616"/>
    <lineage>
        <taxon>Bacteria</taxon>
        <taxon>Bacillati</taxon>
        <taxon>Actinomycetota</taxon>
        <taxon>Actinomycetes</taxon>
        <taxon>Streptosporangiales</taxon>
        <taxon>Thermomonosporaceae</taxon>
        <taxon>Actinomadura</taxon>
    </lineage>
</organism>
<evidence type="ECO:0000313" key="3">
    <source>
        <dbReference type="Proteomes" id="UP000432015"/>
    </source>
</evidence>
<evidence type="ECO:0000313" key="2">
    <source>
        <dbReference type="EMBL" id="MUN36199.1"/>
    </source>
</evidence>
<dbReference type="Pfam" id="PF01370">
    <property type="entry name" value="Epimerase"/>
    <property type="match status" value="1"/>
</dbReference>
<dbReference type="PANTHER" id="PTHR43245:SF13">
    <property type="entry name" value="UDP-D-APIOSE_UDP-D-XYLOSE SYNTHASE 2"/>
    <property type="match status" value="1"/>
</dbReference>
<reference evidence="2 3" key="1">
    <citation type="submission" date="2019-11" db="EMBL/GenBank/DDBJ databases">
        <authorList>
            <person name="Cao P."/>
        </authorList>
    </citation>
    <scope>NUCLEOTIDE SEQUENCE [LARGE SCALE GENOMIC DNA]</scope>
    <source>
        <strain evidence="2 3">NEAU-AAG5</strain>
    </source>
</reference>
<dbReference type="InterPro" id="IPR036291">
    <property type="entry name" value="NAD(P)-bd_dom_sf"/>
</dbReference>
<dbReference type="InterPro" id="IPR050177">
    <property type="entry name" value="Lipid_A_modif_metabolic_enz"/>
</dbReference>
<accession>A0A7K1KVP5</accession>
<dbReference type="EMBL" id="WOFH01000002">
    <property type="protein sequence ID" value="MUN36199.1"/>
    <property type="molecule type" value="Genomic_DNA"/>
</dbReference>
<evidence type="ECO:0000259" key="1">
    <source>
        <dbReference type="Pfam" id="PF01370"/>
    </source>
</evidence>
<dbReference type="PANTHER" id="PTHR43245">
    <property type="entry name" value="BIFUNCTIONAL POLYMYXIN RESISTANCE PROTEIN ARNA"/>
    <property type="match status" value="1"/>
</dbReference>
<gene>
    <name evidence="2" type="ORF">GNZ18_06255</name>
</gene>
<dbReference type="Gene3D" id="3.40.50.720">
    <property type="entry name" value="NAD(P)-binding Rossmann-like Domain"/>
    <property type="match status" value="1"/>
</dbReference>
<dbReference type="SUPFAM" id="SSF51735">
    <property type="entry name" value="NAD(P)-binding Rossmann-fold domains"/>
    <property type="match status" value="1"/>
</dbReference>